<proteinExistence type="predicted"/>
<accession>A0A255G5N9</accession>
<sequence>MSQQVPQSQQTRAQRRPRRRGLGCLIAFLVVFALLLGVLVAADRIGRRYANDQVAQQVQTQLGLAQQPTVDITGFPFLTQVAANRFDRVVVDAADVSTGGSKPMTVQRLRLDLGQVVTGDNFSRATASTLTGSAEIAWPEVQRAAGVPVTPLPDGRVELKVSPRVLGQQATVLLRGRPALDVAAQSLRVTDVQAEVAGYQLPDSVVSRVVEESVPAVPLQLPLGVRAGGLQVDAQQLTLDLSGQNIVLAG</sequence>
<evidence type="ECO:0000256" key="1">
    <source>
        <dbReference type="SAM" id="Phobius"/>
    </source>
</evidence>
<evidence type="ECO:0008006" key="4">
    <source>
        <dbReference type="Google" id="ProtNLM"/>
    </source>
</evidence>
<dbReference type="OrthoDB" id="3215846at2"/>
<keyword evidence="1" id="KW-0472">Membrane</keyword>
<dbReference type="EMBL" id="NMVO01000017">
    <property type="protein sequence ID" value="OYO09706.1"/>
    <property type="molecule type" value="Genomic_DNA"/>
</dbReference>
<dbReference type="Pfam" id="PF11209">
    <property type="entry name" value="LmeA"/>
    <property type="match status" value="1"/>
</dbReference>
<name>A0A255G5N9_9ACTN</name>
<dbReference type="AlphaFoldDB" id="A0A255G5N9"/>
<protein>
    <recommendedName>
        <fullName evidence="4">DUF2993 domain-containing protein</fullName>
    </recommendedName>
</protein>
<keyword evidence="3" id="KW-1185">Reference proteome</keyword>
<evidence type="ECO:0000313" key="2">
    <source>
        <dbReference type="EMBL" id="OYO09706.1"/>
    </source>
</evidence>
<reference evidence="2 3" key="1">
    <citation type="submission" date="2017-07" db="EMBL/GenBank/DDBJ databases">
        <title>Draft whole genome sequences of clinical Proprionibacteriaceae strains.</title>
        <authorList>
            <person name="Bernier A.-M."/>
            <person name="Bernard K."/>
            <person name="Domingo M.-C."/>
        </authorList>
    </citation>
    <scope>NUCLEOTIDE SEQUENCE [LARGE SCALE GENOMIC DNA]</scope>
    <source>
        <strain evidence="2 3">NML 030167</strain>
    </source>
</reference>
<keyword evidence="1" id="KW-0812">Transmembrane</keyword>
<dbReference type="RefSeq" id="WP_094404111.1">
    <property type="nucleotide sequence ID" value="NZ_NMVL01000030.1"/>
</dbReference>
<dbReference type="InterPro" id="IPR021373">
    <property type="entry name" value="DUF2993"/>
</dbReference>
<dbReference type="Proteomes" id="UP000215896">
    <property type="component" value="Unassembled WGS sequence"/>
</dbReference>
<evidence type="ECO:0000313" key="3">
    <source>
        <dbReference type="Proteomes" id="UP000215896"/>
    </source>
</evidence>
<comment type="caution">
    <text evidence="2">The sequence shown here is derived from an EMBL/GenBank/DDBJ whole genome shotgun (WGS) entry which is preliminary data.</text>
</comment>
<feature type="transmembrane region" description="Helical" evidence="1">
    <location>
        <begin position="21"/>
        <end position="42"/>
    </location>
</feature>
<keyword evidence="1" id="KW-1133">Transmembrane helix</keyword>
<organism evidence="2 3">
    <name type="scientific">Enemella evansiae</name>
    <dbReference type="NCBI Taxonomy" id="2016499"/>
    <lineage>
        <taxon>Bacteria</taxon>
        <taxon>Bacillati</taxon>
        <taxon>Actinomycetota</taxon>
        <taxon>Actinomycetes</taxon>
        <taxon>Propionibacteriales</taxon>
        <taxon>Propionibacteriaceae</taxon>
        <taxon>Enemella</taxon>
    </lineage>
</organism>
<gene>
    <name evidence="2" type="ORF">CGZ94_18825</name>
</gene>